<reference evidence="1 2" key="1">
    <citation type="submission" date="2014-03" db="EMBL/GenBank/DDBJ databases">
        <title>Bradyrhizobium valentinum sp. nov., isolated from effective nodules of Lupinus mariae-josephae, a lupine endemic of basic-lime soils in Eastern Spain.</title>
        <authorList>
            <person name="Duran D."/>
            <person name="Rey L."/>
            <person name="Navarro A."/>
            <person name="Busquets A."/>
            <person name="Imperial J."/>
            <person name="Ruiz-Argueso T."/>
        </authorList>
    </citation>
    <scope>NUCLEOTIDE SEQUENCE [LARGE SCALE GENOMIC DNA]</scope>
    <source>
        <strain evidence="1 2">Ro19</strain>
    </source>
</reference>
<evidence type="ECO:0000313" key="1">
    <source>
        <dbReference type="EMBL" id="KRR17965.1"/>
    </source>
</evidence>
<dbReference type="Pfam" id="PF11236">
    <property type="entry name" value="DUF3037"/>
    <property type="match status" value="1"/>
</dbReference>
<proteinExistence type="predicted"/>
<evidence type="ECO:0008006" key="3">
    <source>
        <dbReference type="Google" id="ProtNLM"/>
    </source>
</evidence>
<keyword evidence="2" id="KW-1185">Reference proteome</keyword>
<dbReference type="InterPro" id="IPR021398">
    <property type="entry name" value="DUF3037"/>
</dbReference>
<dbReference type="AlphaFoldDB" id="A0A0R3MKA9"/>
<organism evidence="1 2">
    <name type="scientific">Bradyrhizobium retamae</name>
    <dbReference type="NCBI Taxonomy" id="1300035"/>
    <lineage>
        <taxon>Bacteria</taxon>
        <taxon>Pseudomonadati</taxon>
        <taxon>Pseudomonadota</taxon>
        <taxon>Alphaproteobacteria</taxon>
        <taxon>Hyphomicrobiales</taxon>
        <taxon>Nitrobacteraceae</taxon>
        <taxon>Bradyrhizobium</taxon>
    </lineage>
</organism>
<dbReference type="OrthoDB" id="8199584at2"/>
<dbReference type="Proteomes" id="UP000052023">
    <property type="component" value="Unassembled WGS sequence"/>
</dbReference>
<dbReference type="RefSeq" id="WP_057847401.1">
    <property type="nucleotide sequence ID" value="NZ_LLYA01000203.1"/>
</dbReference>
<comment type="caution">
    <text evidence="1">The sequence shown here is derived from an EMBL/GenBank/DDBJ whole genome shotgun (WGS) entry which is preliminary data.</text>
</comment>
<accession>A0A0R3MKA9</accession>
<protein>
    <recommendedName>
        <fullName evidence="3">DUF3037 domain-containing protein</fullName>
    </recommendedName>
</protein>
<name>A0A0R3MKA9_9BRAD</name>
<sequence>MKDKQQYSFVILRYVHDVLTAEFINVGVVMYVPSEGRVIAKTRNTMGRLRGVFPDLDRAAFNSAMSSVRRGFQKIAKRKSTAGLFKSHDSVLAIAKEAVPHDDSSLQWSPVGGGVTGNTQETFDRLYNQFVARYDHKSSHRRTDDEIWRPVLAKLEERNLAAKLHEKVITGSLDDVTFKHAWKNGQWHVYEPVSFDLAEADSIKGKAREWLGHLAAVVADGKTEAFKPHFFVGAPSDPRLNAAYEVAKKILSQAPNSPEVFEEAQLDEFVSQIEDEVRAHDAQ</sequence>
<dbReference type="EMBL" id="LLYA01000203">
    <property type="protein sequence ID" value="KRR17965.1"/>
    <property type="molecule type" value="Genomic_DNA"/>
</dbReference>
<gene>
    <name evidence="1" type="ORF">CQ13_11445</name>
</gene>
<evidence type="ECO:0000313" key="2">
    <source>
        <dbReference type="Proteomes" id="UP000052023"/>
    </source>
</evidence>